<evidence type="ECO:0000313" key="2">
    <source>
        <dbReference type="EMBL" id="CZT21995.1"/>
    </source>
</evidence>
<evidence type="ECO:0000256" key="1">
    <source>
        <dbReference type="SAM" id="MobiDB-lite"/>
    </source>
</evidence>
<feature type="region of interest" description="Disordered" evidence="1">
    <location>
        <begin position="24"/>
        <end position="54"/>
    </location>
</feature>
<evidence type="ECO:0000313" key="3">
    <source>
        <dbReference type="Proteomes" id="UP000225277"/>
    </source>
</evidence>
<name>A0A2D3V5N6_9PEZI</name>
<gene>
    <name evidence="2" type="ORF">RCC_07864</name>
</gene>
<sequence>MNPPPTPERGVMLAAAFRRVAGTGASVKTEVTPKSKKRPSQVPPPSAATPAPIPGMGVMDLTRSEVNPAVSRPATQYHNIIVVKAQHTRLINLPEAVRTRIFRLAMISHLPVQIKRRPFPAEPNLLFTCKQIRKEAQLIFWTESRFQGRDAVYVCTNKARAPQVLYQRQLSVLLEWLDRIGKEKAQLIKRLQIDYDEDCQFNTHPGYQSNWPATAEDVMNHKKLGLTVAARYAAIKIVRGLLFHGVSLDAIKPVPILKGALRAGQGDQFGALWKLSIEEVIALLRAH</sequence>
<accession>A0A2D3V5N6</accession>
<dbReference type="RefSeq" id="XP_023628884.1">
    <property type="nucleotide sequence ID" value="XM_023773116.1"/>
</dbReference>
<dbReference type="PANTHER" id="PTHR42085:SF2">
    <property type="entry name" value="F-BOX DOMAIN-CONTAINING PROTEIN"/>
    <property type="match status" value="1"/>
</dbReference>
<dbReference type="PANTHER" id="PTHR42085">
    <property type="entry name" value="F-BOX DOMAIN-CONTAINING PROTEIN"/>
    <property type="match status" value="1"/>
</dbReference>
<proteinExistence type="predicted"/>
<keyword evidence="3" id="KW-1185">Reference proteome</keyword>
<reference evidence="2 3" key="1">
    <citation type="submission" date="2016-03" db="EMBL/GenBank/DDBJ databases">
        <authorList>
            <person name="Ploux O."/>
        </authorList>
    </citation>
    <scope>NUCLEOTIDE SEQUENCE [LARGE SCALE GENOMIC DNA]</scope>
    <source>
        <strain evidence="2 3">URUG2</strain>
    </source>
</reference>
<dbReference type="AlphaFoldDB" id="A0A2D3V5N6"/>
<dbReference type="OrthoDB" id="3934270at2759"/>
<protein>
    <submittedName>
        <fullName evidence="2">Uncharacterized protein</fullName>
    </submittedName>
</protein>
<organism evidence="2 3">
    <name type="scientific">Ramularia collo-cygni</name>
    <dbReference type="NCBI Taxonomy" id="112498"/>
    <lineage>
        <taxon>Eukaryota</taxon>
        <taxon>Fungi</taxon>
        <taxon>Dikarya</taxon>
        <taxon>Ascomycota</taxon>
        <taxon>Pezizomycotina</taxon>
        <taxon>Dothideomycetes</taxon>
        <taxon>Dothideomycetidae</taxon>
        <taxon>Mycosphaerellales</taxon>
        <taxon>Mycosphaerellaceae</taxon>
        <taxon>Ramularia</taxon>
    </lineage>
</organism>
<dbReference type="Proteomes" id="UP000225277">
    <property type="component" value="Unassembled WGS sequence"/>
</dbReference>
<dbReference type="EMBL" id="FJUY01000012">
    <property type="protein sequence ID" value="CZT21995.1"/>
    <property type="molecule type" value="Genomic_DNA"/>
</dbReference>
<feature type="compositionally biased region" description="Pro residues" evidence="1">
    <location>
        <begin position="41"/>
        <end position="53"/>
    </location>
</feature>
<dbReference type="GeneID" id="35602971"/>
<dbReference type="InterPro" id="IPR038883">
    <property type="entry name" value="AN11006-like"/>
</dbReference>